<dbReference type="KEGG" id="cvr:CHLNCDRAFT_23974"/>
<keyword evidence="6 11" id="KW-0812">Transmembrane</keyword>
<accession>E1ZGX9</accession>
<feature type="transmembrane region" description="Helical" evidence="11">
    <location>
        <begin position="143"/>
        <end position="164"/>
    </location>
</feature>
<keyword evidence="9 11" id="KW-0472">Membrane</keyword>
<evidence type="ECO:0000256" key="3">
    <source>
        <dbReference type="ARBA" id="ARBA00010793"/>
    </source>
</evidence>
<dbReference type="Pfam" id="PF11891">
    <property type="entry name" value="RETICULATA-like"/>
    <property type="match status" value="1"/>
</dbReference>
<dbReference type="OMA" id="MGTFVYK"/>
<evidence type="ECO:0000256" key="10">
    <source>
        <dbReference type="SAM" id="MobiDB-lite"/>
    </source>
</evidence>
<proteinExistence type="inferred from homology"/>
<keyword evidence="5" id="KW-0934">Plastid</keyword>
<evidence type="ECO:0000256" key="9">
    <source>
        <dbReference type="ARBA" id="ARBA00023136"/>
    </source>
</evidence>
<keyword evidence="7" id="KW-0809">Transit peptide</keyword>
<keyword evidence="8 11" id="KW-1133">Transmembrane helix</keyword>
<evidence type="ECO:0000256" key="2">
    <source>
        <dbReference type="ARBA" id="ARBA00004229"/>
    </source>
</evidence>
<evidence type="ECO:0000313" key="12">
    <source>
        <dbReference type="EMBL" id="EFN54829.1"/>
    </source>
</evidence>
<evidence type="ECO:0000256" key="11">
    <source>
        <dbReference type="SAM" id="Phobius"/>
    </source>
</evidence>
<reference evidence="12 13" key="1">
    <citation type="journal article" date="2010" name="Plant Cell">
        <title>The Chlorella variabilis NC64A genome reveals adaptation to photosymbiosis, coevolution with viruses, and cryptic sex.</title>
        <authorList>
            <person name="Blanc G."/>
            <person name="Duncan G."/>
            <person name="Agarkova I."/>
            <person name="Borodovsky M."/>
            <person name="Gurnon J."/>
            <person name="Kuo A."/>
            <person name="Lindquist E."/>
            <person name="Lucas S."/>
            <person name="Pangilinan J."/>
            <person name="Polle J."/>
            <person name="Salamov A."/>
            <person name="Terry A."/>
            <person name="Yamada T."/>
            <person name="Dunigan D.D."/>
            <person name="Grigoriev I.V."/>
            <person name="Claverie J.M."/>
            <person name="Van Etten J.L."/>
        </authorList>
    </citation>
    <scope>NUCLEOTIDE SEQUENCE [LARGE SCALE GENOMIC DNA]</scope>
    <source>
        <strain evidence="12 13">NC64A</strain>
    </source>
</reference>
<keyword evidence="4" id="KW-0150">Chloroplast</keyword>
<evidence type="ECO:0000256" key="4">
    <source>
        <dbReference type="ARBA" id="ARBA00022528"/>
    </source>
</evidence>
<dbReference type="Proteomes" id="UP000008141">
    <property type="component" value="Unassembled WGS sequence"/>
</dbReference>
<dbReference type="eggNOG" id="ENOG502QRRA">
    <property type="taxonomic scope" value="Eukaryota"/>
</dbReference>
<dbReference type="FunCoup" id="E1ZGX9">
    <property type="interactions" value="325"/>
</dbReference>
<evidence type="ECO:0000256" key="5">
    <source>
        <dbReference type="ARBA" id="ARBA00022640"/>
    </source>
</evidence>
<dbReference type="InterPro" id="IPR021825">
    <property type="entry name" value="RETICULATA-related"/>
</dbReference>
<feature type="non-terminal residue" evidence="12">
    <location>
        <position position="1"/>
    </location>
</feature>
<keyword evidence="13" id="KW-1185">Reference proteome</keyword>
<evidence type="ECO:0000256" key="6">
    <source>
        <dbReference type="ARBA" id="ARBA00022692"/>
    </source>
</evidence>
<evidence type="ECO:0000256" key="7">
    <source>
        <dbReference type="ARBA" id="ARBA00022946"/>
    </source>
</evidence>
<dbReference type="AlphaFoldDB" id="E1ZGX9"/>
<dbReference type="PANTHER" id="PTHR31620">
    <property type="entry name" value="PROTEIN RETICULATA-RELATED 2, CHLOROPLASTIC-RELATED"/>
    <property type="match status" value="1"/>
</dbReference>
<evidence type="ECO:0000256" key="8">
    <source>
        <dbReference type="ARBA" id="ARBA00022989"/>
    </source>
</evidence>
<dbReference type="RefSeq" id="XP_005846931.1">
    <property type="nucleotide sequence ID" value="XM_005846869.1"/>
</dbReference>
<name>E1ZGX9_CHLVA</name>
<feature type="transmembrane region" description="Helical" evidence="11">
    <location>
        <begin position="70"/>
        <end position="90"/>
    </location>
</feature>
<dbReference type="OrthoDB" id="497268at2759"/>
<sequence length="270" mass="28174">GGGGGGGDDEEPAPEPAPKPVAGWKGWQDRVAADPQFVYKVVIEQVIGVSASVVGDMASRPNWGLKELDFVFATLVVGSIVNFALMYLLAPVASASGAGAQLGLVQKVFGEHYLRAWAAPTGHMFEPGFALGARAVNFAYKGAVFAFIGMCAGLVGTATSNGLLELRKKMDPAFQPPNQPPSVLGNASCWALHMGVSSNARYQMLNGLDMVLQPLVPSSAFRVVTSVIRGLNNMIGGISFVMVAKALGVQKAAEPAPPPEPVGKGKKKKK</sequence>
<comment type="similarity">
    <text evidence="3">Belongs to the RETICULATA family.</text>
</comment>
<dbReference type="PANTHER" id="PTHR31620:SF15">
    <property type="entry name" value="PROTEIN RETICULATA-RELATED 2, CHLOROPLASTIC-RELATED"/>
    <property type="match status" value="1"/>
</dbReference>
<organism evidence="13">
    <name type="scientific">Chlorella variabilis</name>
    <name type="common">Green alga</name>
    <dbReference type="NCBI Taxonomy" id="554065"/>
    <lineage>
        <taxon>Eukaryota</taxon>
        <taxon>Viridiplantae</taxon>
        <taxon>Chlorophyta</taxon>
        <taxon>core chlorophytes</taxon>
        <taxon>Trebouxiophyceae</taxon>
        <taxon>Chlorellales</taxon>
        <taxon>Chlorellaceae</taxon>
        <taxon>Chlorella clade</taxon>
        <taxon>Chlorella</taxon>
    </lineage>
</organism>
<dbReference type="GO" id="GO:0016020">
    <property type="term" value="C:membrane"/>
    <property type="evidence" value="ECO:0007669"/>
    <property type="project" value="UniProtKB-SubCell"/>
</dbReference>
<dbReference type="GO" id="GO:0009507">
    <property type="term" value="C:chloroplast"/>
    <property type="evidence" value="ECO:0007669"/>
    <property type="project" value="UniProtKB-SubCell"/>
</dbReference>
<dbReference type="InParanoid" id="E1ZGX9"/>
<dbReference type="STRING" id="554065.E1ZGX9"/>
<dbReference type="GeneID" id="17354228"/>
<comment type="subcellular location">
    <subcellularLocation>
        <location evidence="1">Membrane</location>
        <topology evidence="1">Multi-pass membrane protein</topology>
    </subcellularLocation>
    <subcellularLocation>
        <location evidence="2">Plastid</location>
        <location evidence="2">Chloroplast</location>
    </subcellularLocation>
</comment>
<protein>
    <submittedName>
        <fullName evidence="12">Uncharacterized protein</fullName>
    </submittedName>
</protein>
<gene>
    <name evidence="12" type="ORF">CHLNCDRAFT_23974</name>
</gene>
<evidence type="ECO:0000256" key="1">
    <source>
        <dbReference type="ARBA" id="ARBA00004141"/>
    </source>
</evidence>
<feature type="region of interest" description="Disordered" evidence="10">
    <location>
        <begin position="1"/>
        <end position="22"/>
    </location>
</feature>
<evidence type="ECO:0000313" key="13">
    <source>
        <dbReference type="Proteomes" id="UP000008141"/>
    </source>
</evidence>
<dbReference type="EMBL" id="GL433846">
    <property type="protein sequence ID" value="EFN54829.1"/>
    <property type="molecule type" value="Genomic_DNA"/>
</dbReference>